<dbReference type="InterPro" id="IPR023211">
    <property type="entry name" value="DNA_pol_palm_dom_sf"/>
</dbReference>
<protein>
    <submittedName>
        <fullName evidence="2">Uncharacterized protein</fullName>
    </submittedName>
</protein>
<evidence type="ECO:0000313" key="3">
    <source>
        <dbReference type="Proteomes" id="UP000509750"/>
    </source>
</evidence>
<accession>A0A7D5K3T7</accession>
<reference evidence="2 3" key="1">
    <citation type="submission" date="2020-07" db="EMBL/GenBank/DDBJ databases">
        <title>Gai3-2, isolated from salt lake.</title>
        <authorList>
            <person name="Cui H."/>
            <person name="Shi X."/>
        </authorList>
    </citation>
    <scope>NUCLEOTIDE SEQUENCE [LARGE SCALE GENOMIC DNA]</scope>
    <source>
        <strain evidence="2 3">Gai3-2</strain>
        <plasmid evidence="2 3">unnamed2</plasmid>
    </source>
</reference>
<name>A0A7D5K3T7_9EURY</name>
<keyword evidence="3" id="KW-1185">Reference proteome</keyword>
<dbReference type="OrthoDB" id="8639at2157"/>
<dbReference type="KEGG" id="halg:HUG10_19925"/>
<geneLocation type="plasmid" evidence="2 3">
    <name>unnamed2</name>
</geneLocation>
<sequence length="185" mass="20304">MQLYQRGFTHIKDLRLADVHELDFVSMYPNIIRENNVSPETVRCGCCGEDNARDIVPEFGYTICQEEGYLGDILGPLIDDRDAMKWPCRGPTTRRNERGLRRARRPSSGFSSRVSTTRATGSSTPSGSRQPPTSPIETVGRLWRSPPRPAACLEASRGVPTGDAHGLRAPADEAPGGTACSWTDD</sequence>
<organism evidence="2 3">
    <name type="scientific">Halorarum halophilum</name>
    <dbReference type="NCBI Taxonomy" id="2743090"/>
    <lineage>
        <taxon>Archaea</taxon>
        <taxon>Methanobacteriati</taxon>
        <taxon>Methanobacteriota</taxon>
        <taxon>Stenosarchaea group</taxon>
        <taxon>Halobacteria</taxon>
        <taxon>Halobacteriales</taxon>
        <taxon>Haloferacaceae</taxon>
        <taxon>Halorarum</taxon>
    </lineage>
</organism>
<evidence type="ECO:0000256" key="1">
    <source>
        <dbReference type="SAM" id="MobiDB-lite"/>
    </source>
</evidence>
<dbReference type="EMBL" id="CP058531">
    <property type="protein sequence ID" value="QLG29881.1"/>
    <property type="molecule type" value="Genomic_DNA"/>
</dbReference>
<dbReference type="Gene3D" id="1.10.287.690">
    <property type="entry name" value="Helix hairpin bin"/>
    <property type="match status" value="1"/>
</dbReference>
<feature type="region of interest" description="Disordered" evidence="1">
    <location>
        <begin position="84"/>
        <end position="185"/>
    </location>
</feature>
<dbReference type="InterPro" id="IPR043502">
    <property type="entry name" value="DNA/RNA_pol_sf"/>
</dbReference>
<dbReference type="SUPFAM" id="SSF56672">
    <property type="entry name" value="DNA/RNA polymerases"/>
    <property type="match status" value="1"/>
</dbReference>
<dbReference type="Proteomes" id="UP000509750">
    <property type="component" value="Plasmid unnamed2"/>
</dbReference>
<dbReference type="AlphaFoldDB" id="A0A7D5K3T7"/>
<gene>
    <name evidence="2" type="ORF">HUG10_19925</name>
</gene>
<proteinExistence type="predicted"/>
<dbReference type="Gene3D" id="3.90.1600.10">
    <property type="entry name" value="Palm domain of DNA polymerase"/>
    <property type="match status" value="1"/>
</dbReference>
<feature type="compositionally biased region" description="Polar residues" evidence="1">
    <location>
        <begin position="108"/>
        <end position="131"/>
    </location>
</feature>
<keyword evidence="2" id="KW-0614">Plasmid</keyword>
<evidence type="ECO:0000313" key="2">
    <source>
        <dbReference type="EMBL" id="QLG29881.1"/>
    </source>
</evidence>